<dbReference type="RefSeq" id="XP_067755204.1">
    <property type="nucleotide sequence ID" value="XM_067899998.1"/>
</dbReference>
<evidence type="ECO:0000256" key="7">
    <source>
        <dbReference type="ARBA" id="ARBA00023679"/>
    </source>
</evidence>
<dbReference type="EMBL" id="JAFJZO010000031">
    <property type="protein sequence ID" value="KAG5497736.1"/>
    <property type="molecule type" value="Genomic_DNA"/>
</dbReference>
<dbReference type="GO" id="GO:0006742">
    <property type="term" value="P:NADP+ catabolic process"/>
    <property type="evidence" value="ECO:0007669"/>
    <property type="project" value="TreeGrafter"/>
</dbReference>
<proteinExistence type="inferred from homology"/>
<comment type="cofactor">
    <cofactor evidence="1">
        <name>Mg(2+)</name>
        <dbReference type="ChEBI" id="CHEBI:18420"/>
    </cofactor>
</comment>
<evidence type="ECO:0000256" key="5">
    <source>
        <dbReference type="ARBA" id="ARBA00022801"/>
    </source>
</evidence>
<evidence type="ECO:0000259" key="8">
    <source>
        <dbReference type="PROSITE" id="PS51462"/>
    </source>
</evidence>
<evidence type="ECO:0000256" key="3">
    <source>
        <dbReference type="ARBA" id="ARBA00009595"/>
    </source>
</evidence>
<evidence type="ECO:0000256" key="4">
    <source>
        <dbReference type="ARBA" id="ARBA00022723"/>
    </source>
</evidence>
<gene>
    <name evidence="9" type="ORF">JKF63_04002</name>
</gene>
<comment type="caution">
    <text evidence="9">The sequence shown here is derived from an EMBL/GenBank/DDBJ whole genome shotgun (WGS) entry which is preliminary data.</text>
</comment>
<dbReference type="GeneID" id="94290075"/>
<dbReference type="PROSITE" id="PS00893">
    <property type="entry name" value="NUDIX_BOX"/>
    <property type="match status" value="1"/>
</dbReference>
<evidence type="ECO:0000256" key="6">
    <source>
        <dbReference type="ARBA" id="ARBA00022842"/>
    </source>
</evidence>
<dbReference type="InterPro" id="IPR020084">
    <property type="entry name" value="NUDIX_hydrolase_CS"/>
</dbReference>
<comment type="similarity">
    <text evidence="3">Belongs to the Nudix hydrolase family. NudC subfamily.</text>
</comment>
<accession>A0A836L3U8</accession>
<reference evidence="9 10" key="1">
    <citation type="submission" date="2021-02" db="EMBL/GenBank/DDBJ databases">
        <title>Porcisia hertigi Genome sequencing and assembly.</title>
        <authorList>
            <person name="Almutairi H."/>
            <person name="Gatherer D."/>
        </authorList>
    </citation>
    <scope>NUCLEOTIDE SEQUENCE [LARGE SCALE GENOMIC DNA]</scope>
    <source>
        <strain evidence="9 10">C119</strain>
    </source>
</reference>
<evidence type="ECO:0000313" key="9">
    <source>
        <dbReference type="EMBL" id="KAG5497736.1"/>
    </source>
</evidence>
<dbReference type="Gene3D" id="3.90.79.10">
    <property type="entry name" value="Nucleoside Triphosphate Pyrophosphohydrolase"/>
    <property type="match status" value="1"/>
</dbReference>
<keyword evidence="6" id="KW-0460">Magnesium</keyword>
<dbReference type="KEGG" id="phet:94290075"/>
<dbReference type="AlphaFoldDB" id="A0A836L3U8"/>
<evidence type="ECO:0000256" key="1">
    <source>
        <dbReference type="ARBA" id="ARBA00001946"/>
    </source>
</evidence>
<dbReference type="GO" id="GO:0035529">
    <property type="term" value="F:NADH pyrophosphatase activity"/>
    <property type="evidence" value="ECO:0007669"/>
    <property type="project" value="TreeGrafter"/>
</dbReference>
<dbReference type="InterPro" id="IPR015797">
    <property type="entry name" value="NUDIX_hydrolase-like_dom_sf"/>
</dbReference>
<dbReference type="PROSITE" id="PS51462">
    <property type="entry name" value="NUDIX"/>
    <property type="match status" value="1"/>
</dbReference>
<comment type="catalytic activity">
    <reaction evidence="7">
        <text>a 5'-end NAD(+)-phospho-ribonucleoside in mRNA + H2O = a 5'-end phospho-adenosine-phospho-ribonucleoside in mRNA + beta-nicotinamide D-ribonucleotide + 2 H(+)</text>
        <dbReference type="Rhea" id="RHEA:60876"/>
        <dbReference type="Rhea" id="RHEA-COMP:15698"/>
        <dbReference type="Rhea" id="RHEA-COMP:15719"/>
        <dbReference type="ChEBI" id="CHEBI:14649"/>
        <dbReference type="ChEBI" id="CHEBI:15377"/>
        <dbReference type="ChEBI" id="CHEBI:15378"/>
        <dbReference type="ChEBI" id="CHEBI:144029"/>
        <dbReference type="ChEBI" id="CHEBI:144051"/>
    </reaction>
    <physiologicalReaction direction="left-to-right" evidence="7">
        <dbReference type="Rhea" id="RHEA:60877"/>
    </physiologicalReaction>
</comment>
<sequence>MSWLLDFTFSGGQLRRLEQERTVPGFQAQRLQPQHKPRVVVIKRANVGILPHTQRQPNAAWWHHSLSDGYLKVKDLEELIYVGEDPRTGENIFASMAENLTGPRLSQLVWAPSKDGCVADMSRTDQAAFGLALSLLRWHASSRFCANCGTAAHATHDAGFSRLCPKCKKQHFPQLVPAMLVAVMDGKGNVILSQRRKNTKLLTLLSGFVMHGESIEETVRREVEEETGAKVSELRYIGSLPWPYPYLIMLCYYAVADASPNLVVEASELEKVMWVSKQHVQRALEGKHSDFELQGPGSAPYAMLKPWVDGEVDDHGRPTKPQNKL</sequence>
<evidence type="ECO:0000256" key="2">
    <source>
        <dbReference type="ARBA" id="ARBA00001947"/>
    </source>
</evidence>
<dbReference type="InterPro" id="IPR000086">
    <property type="entry name" value="NUDIX_hydrolase_dom"/>
</dbReference>
<dbReference type="InterPro" id="IPR050241">
    <property type="entry name" value="NAD-cap_RNA_hydrolase_NudC"/>
</dbReference>
<comment type="cofactor">
    <cofactor evidence="2">
        <name>Zn(2+)</name>
        <dbReference type="ChEBI" id="CHEBI:29105"/>
    </cofactor>
</comment>
<dbReference type="Proteomes" id="UP000674318">
    <property type="component" value="Unassembled WGS sequence"/>
</dbReference>
<name>A0A836L3U8_9TRYP</name>
<dbReference type="OrthoDB" id="10249612at2759"/>
<dbReference type="GO" id="GO:0005777">
    <property type="term" value="C:peroxisome"/>
    <property type="evidence" value="ECO:0007669"/>
    <property type="project" value="TreeGrafter"/>
</dbReference>
<keyword evidence="4" id="KW-0479">Metal-binding</keyword>
<dbReference type="Gene3D" id="3.90.79.20">
    <property type="match status" value="1"/>
</dbReference>
<dbReference type="Pfam" id="PF00293">
    <property type="entry name" value="NUDIX"/>
    <property type="match status" value="1"/>
</dbReference>
<evidence type="ECO:0000313" key="10">
    <source>
        <dbReference type="Proteomes" id="UP000674318"/>
    </source>
</evidence>
<organism evidence="9 10">
    <name type="scientific">Porcisia hertigi</name>
    <dbReference type="NCBI Taxonomy" id="2761500"/>
    <lineage>
        <taxon>Eukaryota</taxon>
        <taxon>Discoba</taxon>
        <taxon>Euglenozoa</taxon>
        <taxon>Kinetoplastea</taxon>
        <taxon>Metakinetoplastina</taxon>
        <taxon>Trypanosomatida</taxon>
        <taxon>Trypanosomatidae</taxon>
        <taxon>Leishmaniinae</taxon>
        <taxon>Porcisia</taxon>
    </lineage>
</organism>
<keyword evidence="10" id="KW-1185">Reference proteome</keyword>
<dbReference type="GO" id="GO:0019677">
    <property type="term" value="P:NAD+ catabolic process"/>
    <property type="evidence" value="ECO:0007669"/>
    <property type="project" value="TreeGrafter"/>
</dbReference>
<feature type="domain" description="Nudix hydrolase" evidence="8">
    <location>
        <begin position="174"/>
        <end position="298"/>
    </location>
</feature>
<dbReference type="FunFam" id="3.90.79.10:FF:000074">
    <property type="entry name" value="Mutt/nudix family protein-like protein"/>
    <property type="match status" value="1"/>
</dbReference>
<dbReference type="GO" id="GO:0046872">
    <property type="term" value="F:metal ion binding"/>
    <property type="evidence" value="ECO:0007669"/>
    <property type="project" value="UniProtKB-KW"/>
</dbReference>
<dbReference type="PANTHER" id="PTHR42904">
    <property type="entry name" value="NUDIX HYDROLASE, NUDC SUBFAMILY"/>
    <property type="match status" value="1"/>
</dbReference>
<dbReference type="GO" id="GO:0005829">
    <property type="term" value="C:cytosol"/>
    <property type="evidence" value="ECO:0007669"/>
    <property type="project" value="TreeGrafter"/>
</dbReference>
<dbReference type="PANTHER" id="PTHR42904:SF6">
    <property type="entry name" value="NAD-CAPPED RNA HYDROLASE NUDT12"/>
    <property type="match status" value="1"/>
</dbReference>
<dbReference type="SUPFAM" id="SSF55811">
    <property type="entry name" value="Nudix"/>
    <property type="match status" value="1"/>
</dbReference>
<protein>
    <recommendedName>
        <fullName evidence="8">Nudix hydrolase domain-containing protein</fullName>
    </recommendedName>
</protein>
<keyword evidence="5" id="KW-0378">Hydrolase</keyword>